<evidence type="ECO:0000259" key="1">
    <source>
        <dbReference type="Pfam" id="PF08241"/>
    </source>
</evidence>
<gene>
    <name evidence="2" type="ORF">MM415B04052_0003</name>
</gene>
<dbReference type="CDD" id="cd02440">
    <property type="entry name" value="AdoMet_MTases"/>
    <property type="match status" value="1"/>
</dbReference>
<keyword evidence="2" id="KW-0808">Transferase</keyword>
<keyword evidence="2" id="KW-0489">Methyltransferase</keyword>
<proteinExistence type="predicted"/>
<reference evidence="2" key="1">
    <citation type="submission" date="2020-03" db="EMBL/GenBank/DDBJ databases">
        <title>The deep terrestrial virosphere.</title>
        <authorList>
            <person name="Holmfeldt K."/>
            <person name="Nilsson E."/>
            <person name="Simone D."/>
            <person name="Lopez-Fernandez M."/>
            <person name="Wu X."/>
            <person name="de Brujin I."/>
            <person name="Lundin D."/>
            <person name="Andersson A."/>
            <person name="Bertilsson S."/>
            <person name="Dopson M."/>
        </authorList>
    </citation>
    <scope>NUCLEOTIDE SEQUENCE</scope>
    <source>
        <strain evidence="2">MM415B04052</strain>
    </source>
</reference>
<dbReference type="GO" id="GO:0008757">
    <property type="term" value="F:S-adenosylmethionine-dependent methyltransferase activity"/>
    <property type="evidence" value="ECO:0007669"/>
    <property type="project" value="InterPro"/>
</dbReference>
<accession>A0A6M3LFD6</accession>
<feature type="domain" description="Methyltransferase type 11" evidence="1">
    <location>
        <begin position="73"/>
        <end position="111"/>
    </location>
</feature>
<sequence length="212" mass="23902">MHASSVRNMREFFKEYSRPGNLVLDVGSQSVMGNASKYKETALGHCCTYKGLDVIEGRNVDIVVPSPYKWACIKTNSYDIVISGQTFEHIQFFWLTFMEMARVLKPNGYLCLIVPSTGYYHSTPIDCWRFKNDSMQALAAWSVIVRRPVSLLDTYIDMTSEWGDCVGVFRKGKKDTRNKNIAKISFTGIVGDGKDKTGDAAPMKLTINKGRK</sequence>
<dbReference type="SUPFAM" id="SSF53335">
    <property type="entry name" value="S-adenosyl-L-methionine-dependent methyltransferases"/>
    <property type="match status" value="1"/>
</dbReference>
<evidence type="ECO:0000313" key="2">
    <source>
        <dbReference type="EMBL" id="QJA93957.1"/>
    </source>
</evidence>
<dbReference type="InterPro" id="IPR029063">
    <property type="entry name" value="SAM-dependent_MTases_sf"/>
</dbReference>
<name>A0A6M3LFD6_9ZZZZ</name>
<dbReference type="AlphaFoldDB" id="A0A6M3LFD6"/>
<dbReference type="EMBL" id="MT143191">
    <property type="protein sequence ID" value="QJA93957.1"/>
    <property type="molecule type" value="Genomic_DNA"/>
</dbReference>
<dbReference type="InterPro" id="IPR013216">
    <property type="entry name" value="Methyltransf_11"/>
</dbReference>
<dbReference type="Pfam" id="PF08241">
    <property type="entry name" value="Methyltransf_11"/>
    <property type="match status" value="1"/>
</dbReference>
<protein>
    <submittedName>
        <fullName evidence="2">Putative methyltransferase</fullName>
    </submittedName>
</protein>
<dbReference type="Gene3D" id="3.40.50.150">
    <property type="entry name" value="Vaccinia Virus protein VP39"/>
    <property type="match status" value="1"/>
</dbReference>
<organism evidence="2">
    <name type="scientific">viral metagenome</name>
    <dbReference type="NCBI Taxonomy" id="1070528"/>
    <lineage>
        <taxon>unclassified sequences</taxon>
        <taxon>metagenomes</taxon>
        <taxon>organismal metagenomes</taxon>
    </lineage>
</organism>
<dbReference type="GO" id="GO:0032259">
    <property type="term" value="P:methylation"/>
    <property type="evidence" value="ECO:0007669"/>
    <property type="project" value="UniProtKB-KW"/>
</dbReference>